<feature type="compositionally biased region" description="Polar residues" evidence="2">
    <location>
        <begin position="953"/>
        <end position="970"/>
    </location>
</feature>
<feature type="coiled-coil region" evidence="1">
    <location>
        <begin position="373"/>
        <end position="439"/>
    </location>
</feature>
<dbReference type="AlphaFoldDB" id="A0A5N6ZG24"/>
<feature type="coiled-coil region" evidence="1">
    <location>
        <begin position="852"/>
        <end position="879"/>
    </location>
</feature>
<feature type="coiled-coil region" evidence="1">
    <location>
        <begin position="159"/>
        <end position="214"/>
    </location>
</feature>
<dbReference type="EMBL" id="ML739036">
    <property type="protein sequence ID" value="KAE8356617.1"/>
    <property type="molecule type" value="Genomic_DNA"/>
</dbReference>
<evidence type="ECO:0008006" key="5">
    <source>
        <dbReference type="Google" id="ProtNLM"/>
    </source>
</evidence>
<evidence type="ECO:0000313" key="4">
    <source>
        <dbReference type="Proteomes" id="UP000327118"/>
    </source>
</evidence>
<keyword evidence="4" id="KW-1185">Reference proteome</keyword>
<accession>A0A5N6ZG24</accession>
<feature type="compositionally biased region" description="Polar residues" evidence="2">
    <location>
        <begin position="44"/>
        <end position="53"/>
    </location>
</feature>
<evidence type="ECO:0000256" key="1">
    <source>
        <dbReference type="SAM" id="Coils"/>
    </source>
</evidence>
<dbReference type="PANTHER" id="PTHR23159">
    <property type="entry name" value="CENTROSOMAL PROTEIN 2"/>
    <property type="match status" value="1"/>
</dbReference>
<feature type="region of interest" description="Disordered" evidence="2">
    <location>
        <begin position="1"/>
        <end position="59"/>
    </location>
</feature>
<dbReference type="OrthoDB" id="3438382at2759"/>
<keyword evidence="1" id="KW-0175">Coiled coil</keyword>
<reference evidence="4" key="1">
    <citation type="submission" date="2019-04" db="EMBL/GenBank/DDBJ databases">
        <title>Friends and foes A comparative genomics studyof 23 Aspergillus species from section Flavi.</title>
        <authorList>
            <consortium name="DOE Joint Genome Institute"/>
            <person name="Kjaerbolling I."/>
            <person name="Vesth T."/>
            <person name="Frisvad J.C."/>
            <person name="Nybo J.L."/>
            <person name="Theobald S."/>
            <person name="Kildgaard S."/>
            <person name="Isbrandt T."/>
            <person name="Kuo A."/>
            <person name="Sato A."/>
            <person name="Lyhne E.K."/>
            <person name="Kogle M.E."/>
            <person name="Wiebenga A."/>
            <person name="Kun R.S."/>
            <person name="Lubbers R.J."/>
            <person name="Makela M.R."/>
            <person name="Barry K."/>
            <person name="Chovatia M."/>
            <person name="Clum A."/>
            <person name="Daum C."/>
            <person name="Haridas S."/>
            <person name="He G."/>
            <person name="LaButti K."/>
            <person name="Lipzen A."/>
            <person name="Mondo S."/>
            <person name="Riley R."/>
            <person name="Salamov A."/>
            <person name="Simmons B.A."/>
            <person name="Magnuson J.K."/>
            <person name="Henrissat B."/>
            <person name="Mortensen U.H."/>
            <person name="Larsen T.O."/>
            <person name="Devries R.P."/>
            <person name="Grigoriev I.V."/>
            <person name="Machida M."/>
            <person name="Baker S.E."/>
            <person name="Andersen M.R."/>
        </authorList>
    </citation>
    <scope>NUCLEOTIDE SEQUENCE [LARGE SCALE GENOMIC DNA]</scope>
    <source>
        <strain evidence="4">CBS 553.77</strain>
    </source>
</reference>
<proteinExistence type="predicted"/>
<protein>
    <recommendedName>
        <fullName evidence="5">Paramyosin</fullName>
    </recommendedName>
</protein>
<evidence type="ECO:0000256" key="2">
    <source>
        <dbReference type="SAM" id="MobiDB-lite"/>
    </source>
</evidence>
<organism evidence="3 4">
    <name type="scientific">Aspergillus coremiiformis</name>
    <dbReference type="NCBI Taxonomy" id="138285"/>
    <lineage>
        <taxon>Eukaryota</taxon>
        <taxon>Fungi</taxon>
        <taxon>Dikarya</taxon>
        <taxon>Ascomycota</taxon>
        <taxon>Pezizomycotina</taxon>
        <taxon>Eurotiomycetes</taxon>
        <taxon>Eurotiomycetidae</taxon>
        <taxon>Eurotiales</taxon>
        <taxon>Aspergillaceae</taxon>
        <taxon>Aspergillus</taxon>
        <taxon>Aspergillus subgen. Circumdati</taxon>
    </lineage>
</organism>
<gene>
    <name evidence="3" type="ORF">BDV28DRAFT_82725</name>
</gene>
<dbReference type="PANTHER" id="PTHR23159:SF31">
    <property type="entry name" value="CENTROSOME-ASSOCIATED PROTEIN CEP250 ISOFORM X1"/>
    <property type="match status" value="1"/>
</dbReference>
<dbReference type="Proteomes" id="UP000327118">
    <property type="component" value="Unassembled WGS sequence"/>
</dbReference>
<evidence type="ECO:0000313" key="3">
    <source>
        <dbReference type="EMBL" id="KAE8356617.1"/>
    </source>
</evidence>
<feature type="coiled-coil region" evidence="1">
    <location>
        <begin position="585"/>
        <end position="737"/>
    </location>
</feature>
<feature type="compositionally biased region" description="Basic residues" evidence="2">
    <location>
        <begin position="923"/>
        <end position="934"/>
    </location>
</feature>
<dbReference type="SUPFAM" id="SSF57997">
    <property type="entry name" value="Tropomyosin"/>
    <property type="match status" value="1"/>
</dbReference>
<feature type="region of interest" description="Disordered" evidence="2">
    <location>
        <begin position="920"/>
        <end position="992"/>
    </location>
</feature>
<feature type="compositionally biased region" description="Basic residues" evidence="2">
    <location>
        <begin position="974"/>
        <end position="983"/>
    </location>
</feature>
<sequence>MSPERTATPNPRDPRLNRSLPPRRTSLDAASRIVAGPLSAPRQYLQQPANPNLSDALADGPSDQFLRGLSDLVQAAVKTASLSSEKETLEKKKSTTGGLLKKAKTQSGFPATTAFFQQTWNDEGGHLARVDGALREHRSSYIELERALKANWTSSLPSGPNLDEKINQLKEEIEETKRDAKRSKDEAFSLKERNRSLEDTFKRLQARMTMLEKSLENHATSLTKQTKDNSSRLEQVSSEFEKRIESASAKVEESMSKKLKVEVDGWQKQGTVLGAEVKSIRTSQETFLNTINEGYQTLTGSYPKVSDIKLLDGKLCDFDTRVRSLESTHLKVSDIELLAGRLCDFDTRVRSLESTRTAPPESENLSNLDKASASHLKSRVQILEDILKELQGLLEMKDDLHFSEIETLKEKLVQNSKELESVNDNYNKLSDEVKSLHEANPSTALQQVANLSRSLQNTHQLVESIKVGLHSLETRYNTLTTEPLARNMVAAMHEMFPSAGQLIEQTSGLRTHVEKEIAALKKCLDNVFQNQNTAFRQMQQVQQEASSHLDELNRLKNDHASLSQSLAPLWEQFNAQDQSPTQDDLQKLQADLDTLSTKLEESMSKHDAQDQFPTRGDLQKLQVDLDILSTKLEESISKHDAQEQSPTQDDLQKLQADLDTLSTKLEESISKHDAQEQLPTQGDLQKLQVDLDTLSTKLEESISKHNAREQLPTQDDLQKLQAELNSLSTKLAENISKHDAEVRSRERSDERFMESLCKERTEVDSRVSQLTSILKKLGNDVEEVRSVNASGLAKVELHATDIESLRDGIRELEKTTLDQHQAFLDQLSEISKEHSTYGTDIGTLLGRISELEQSEKLRHKELHEQLDELKKAVEAKEFHPRAMSPIVIEDESLLSTNDSPTDPEEAARILGVAQINPTLALREKKKKKKKKRPRPSGLSEDDKPHIARPESPISFSSVASPFGTEETSTENTRRLKKKKRRKIVSTEPIPLD</sequence>
<name>A0A5N6ZG24_9EURO</name>